<keyword evidence="3" id="KW-0812">Transmembrane</keyword>
<dbReference type="GO" id="GO:0005576">
    <property type="term" value="C:extracellular region"/>
    <property type="evidence" value="ECO:0007669"/>
    <property type="project" value="UniProtKB-SubCell"/>
</dbReference>
<dbReference type="InterPro" id="IPR011330">
    <property type="entry name" value="Glyco_hydro/deAcase_b/a-brl"/>
</dbReference>
<comment type="subcellular location">
    <subcellularLocation>
        <location evidence="1">Secreted</location>
    </subcellularLocation>
</comment>
<feature type="domain" description="NodB homology" evidence="4">
    <location>
        <begin position="109"/>
        <end position="292"/>
    </location>
</feature>
<name>A0A2Z2NWB2_9GAMM</name>
<proteinExistence type="predicted"/>
<feature type="transmembrane region" description="Helical" evidence="3">
    <location>
        <begin position="30"/>
        <end position="49"/>
    </location>
</feature>
<dbReference type="AlphaFoldDB" id="A0A2Z2NWB2"/>
<dbReference type="Gene3D" id="3.20.20.370">
    <property type="entry name" value="Glycoside hydrolase/deacetylase"/>
    <property type="match status" value="1"/>
</dbReference>
<reference evidence="5 6" key="1">
    <citation type="submission" date="2016-12" db="EMBL/GenBank/DDBJ databases">
        <authorList>
            <person name="Song W.-J."/>
            <person name="Kurnit D.M."/>
        </authorList>
    </citation>
    <scope>NUCLEOTIDE SEQUENCE [LARGE SCALE GENOMIC DNA]</scope>
    <source>
        <strain evidence="5 6">IMCC3135</strain>
    </source>
</reference>
<dbReference type="Proteomes" id="UP000250079">
    <property type="component" value="Chromosome"/>
</dbReference>
<dbReference type="OrthoDB" id="9814639at2"/>
<organism evidence="5 6">
    <name type="scientific">Granulosicoccus antarcticus IMCC3135</name>
    <dbReference type="NCBI Taxonomy" id="1192854"/>
    <lineage>
        <taxon>Bacteria</taxon>
        <taxon>Pseudomonadati</taxon>
        <taxon>Pseudomonadota</taxon>
        <taxon>Gammaproteobacteria</taxon>
        <taxon>Chromatiales</taxon>
        <taxon>Granulosicoccaceae</taxon>
        <taxon>Granulosicoccus</taxon>
    </lineage>
</organism>
<evidence type="ECO:0000256" key="1">
    <source>
        <dbReference type="ARBA" id="ARBA00004613"/>
    </source>
</evidence>
<dbReference type="GO" id="GO:0016810">
    <property type="term" value="F:hydrolase activity, acting on carbon-nitrogen (but not peptide) bonds"/>
    <property type="evidence" value="ECO:0007669"/>
    <property type="project" value="InterPro"/>
</dbReference>
<dbReference type="RefSeq" id="WP_157736294.1">
    <property type="nucleotide sequence ID" value="NZ_CP018632.1"/>
</dbReference>
<dbReference type="CDD" id="cd10918">
    <property type="entry name" value="CE4_NodB_like_5s_6s"/>
    <property type="match status" value="1"/>
</dbReference>
<dbReference type="EMBL" id="CP018632">
    <property type="protein sequence ID" value="ASJ75523.1"/>
    <property type="molecule type" value="Genomic_DNA"/>
</dbReference>
<keyword evidence="2" id="KW-0732">Signal</keyword>
<protein>
    <recommendedName>
        <fullName evidence="4">NodB homology domain-containing protein</fullName>
    </recommendedName>
</protein>
<dbReference type="PANTHER" id="PTHR34216:SF3">
    <property type="entry name" value="POLY-BETA-1,6-N-ACETYL-D-GLUCOSAMINE N-DEACETYLASE"/>
    <property type="match status" value="1"/>
</dbReference>
<evidence type="ECO:0000313" key="6">
    <source>
        <dbReference type="Proteomes" id="UP000250079"/>
    </source>
</evidence>
<accession>A0A2Z2NWB2</accession>
<sequence>MNSQLIHVQPEVRTRARPPFLRKLARALRLALRLMGMLAYHLGLAPLVISLSPGRVRTLLYHAVEDHPLSHTAGLGMSISTQVFQQHLDYYQRHYQVVSMHDILAGQAGPAAAMLTFDDGYASVGENAVPAMEERDMPATIFLIGKALRGGMIWVNQLNHALNSYPQVSMSIINSFPGLEHVERPAVIHHVQTKFSPQLIEQLIARLEDALPLHTAQQKLFLNKDDVRQLQSRGMSFGFHSNDHYNLQTCNEATLRQQLDSSDLDELLDTRTFAYPFGYCGDREADRLEARGFQRAMLVRKDTPHPRKTNMIRSEPTGQSAAAVFSQLEVEEPLMGLLRSLIL</sequence>
<dbReference type="SUPFAM" id="SSF88713">
    <property type="entry name" value="Glycoside hydrolase/deacetylase"/>
    <property type="match status" value="1"/>
</dbReference>
<dbReference type="Pfam" id="PF01522">
    <property type="entry name" value="Polysacc_deac_1"/>
    <property type="match status" value="1"/>
</dbReference>
<evidence type="ECO:0000256" key="2">
    <source>
        <dbReference type="ARBA" id="ARBA00022729"/>
    </source>
</evidence>
<keyword evidence="3" id="KW-1133">Transmembrane helix</keyword>
<keyword evidence="3" id="KW-0472">Membrane</keyword>
<dbReference type="PANTHER" id="PTHR34216">
    <property type="match status" value="1"/>
</dbReference>
<dbReference type="GO" id="GO:0005975">
    <property type="term" value="P:carbohydrate metabolic process"/>
    <property type="evidence" value="ECO:0007669"/>
    <property type="project" value="InterPro"/>
</dbReference>
<keyword evidence="6" id="KW-1185">Reference proteome</keyword>
<dbReference type="KEGG" id="gai:IMCC3135_27340"/>
<gene>
    <name evidence="5" type="ORF">IMCC3135_27340</name>
</gene>
<evidence type="ECO:0000256" key="3">
    <source>
        <dbReference type="SAM" id="Phobius"/>
    </source>
</evidence>
<dbReference type="InterPro" id="IPR051398">
    <property type="entry name" value="Polysacch_Deacetylase"/>
</dbReference>
<dbReference type="InterPro" id="IPR002509">
    <property type="entry name" value="NODB_dom"/>
</dbReference>
<evidence type="ECO:0000313" key="5">
    <source>
        <dbReference type="EMBL" id="ASJ75523.1"/>
    </source>
</evidence>
<evidence type="ECO:0000259" key="4">
    <source>
        <dbReference type="Pfam" id="PF01522"/>
    </source>
</evidence>